<sequence length="180" mass="19611">MRSGTKLLLTVLGVSALLAPLMLLIVAAPAVDWLMPLRNWMTTRSWIGTVAAILSIWTLLFLLGTIARILFRKSTTNQLTFNTDQGQLHISETAVARTVERAIVSQYPVVNATVAVSLLARGQKARVRVEAFTQQNQDLKQLGADIEQTVRTALQNTLGIPVEKVRVTVASGRPAGARVI</sequence>
<dbReference type="NCBIfam" id="NF033218">
    <property type="entry name" value="anchor_AmaP"/>
    <property type="match status" value="1"/>
</dbReference>
<keyword evidence="1" id="KW-0812">Transmembrane</keyword>
<name>A0A0R1N0S6_9LACO</name>
<keyword evidence="1" id="KW-1133">Transmembrane helix</keyword>
<evidence type="ECO:0000256" key="1">
    <source>
        <dbReference type="SAM" id="Phobius"/>
    </source>
</evidence>
<keyword evidence="1" id="KW-0472">Membrane</keyword>
<dbReference type="Proteomes" id="UP000051330">
    <property type="component" value="Unassembled WGS sequence"/>
</dbReference>
<evidence type="ECO:0000313" key="3">
    <source>
        <dbReference type="Proteomes" id="UP000051330"/>
    </source>
</evidence>
<dbReference type="PATRIC" id="fig|1423792.3.peg.1986"/>
<protein>
    <recommendedName>
        <fullName evidence="4">Alkaline shock response membrane anchor protein AmaP</fullName>
    </recommendedName>
</protein>
<gene>
    <name evidence="2" type="ORF">FD09_GL001959</name>
</gene>
<comment type="caution">
    <text evidence="2">The sequence shown here is derived from an EMBL/GenBank/DDBJ whole genome shotgun (WGS) entry which is preliminary data.</text>
</comment>
<dbReference type="AlphaFoldDB" id="A0A0R1N0S6"/>
<organism evidence="2 3">
    <name type="scientific">Schleiferilactobacillus perolens DSM 12744</name>
    <dbReference type="NCBI Taxonomy" id="1423792"/>
    <lineage>
        <taxon>Bacteria</taxon>
        <taxon>Bacillati</taxon>
        <taxon>Bacillota</taxon>
        <taxon>Bacilli</taxon>
        <taxon>Lactobacillales</taxon>
        <taxon>Lactobacillaceae</taxon>
        <taxon>Schleiferilactobacillus</taxon>
    </lineage>
</organism>
<accession>A0A0R1N0S6</accession>
<reference evidence="2 3" key="1">
    <citation type="journal article" date="2015" name="Genome Announc.">
        <title>Expanding the biotechnology potential of lactobacilli through comparative genomics of 213 strains and associated genera.</title>
        <authorList>
            <person name="Sun Z."/>
            <person name="Harris H.M."/>
            <person name="McCann A."/>
            <person name="Guo C."/>
            <person name="Argimon S."/>
            <person name="Zhang W."/>
            <person name="Yang X."/>
            <person name="Jeffery I.B."/>
            <person name="Cooney J.C."/>
            <person name="Kagawa T.F."/>
            <person name="Liu W."/>
            <person name="Song Y."/>
            <person name="Salvetti E."/>
            <person name="Wrobel A."/>
            <person name="Rasinkangas P."/>
            <person name="Parkhill J."/>
            <person name="Rea M.C."/>
            <person name="O'Sullivan O."/>
            <person name="Ritari J."/>
            <person name="Douillard F.P."/>
            <person name="Paul Ross R."/>
            <person name="Yang R."/>
            <person name="Briner A.E."/>
            <person name="Felis G.E."/>
            <person name="de Vos W.M."/>
            <person name="Barrangou R."/>
            <person name="Klaenhammer T.R."/>
            <person name="Caufield P.W."/>
            <person name="Cui Y."/>
            <person name="Zhang H."/>
            <person name="O'Toole P.W."/>
        </authorList>
    </citation>
    <scope>NUCLEOTIDE SEQUENCE [LARGE SCALE GENOMIC DNA]</scope>
    <source>
        <strain evidence="2 3">DSM 12744</strain>
    </source>
</reference>
<dbReference type="STRING" id="1423792.FD09_GL001959"/>
<keyword evidence="3" id="KW-1185">Reference proteome</keyword>
<dbReference type="OrthoDB" id="2315173at2"/>
<dbReference type="EMBL" id="AZEC01000003">
    <property type="protein sequence ID" value="KRL13926.1"/>
    <property type="molecule type" value="Genomic_DNA"/>
</dbReference>
<dbReference type="RefSeq" id="WP_057818919.1">
    <property type="nucleotide sequence ID" value="NZ_AZEC01000003.1"/>
</dbReference>
<proteinExistence type="predicted"/>
<evidence type="ECO:0000313" key="2">
    <source>
        <dbReference type="EMBL" id="KRL13926.1"/>
    </source>
</evidence>
<feature type="transmembrane region" description="Helical" evidence="1">
    <location>
        <begin position="46"/>
        <end position="71"/>
    </location>
</feature>
<evidence type="ECO:0008006" key="4">
    <source>
        <dbReference type="Google" id="ProtNLM"/>
    </source>
</evidence>